<dbReference type="EC" id="2.7.7.41" evidence="7"/>
<dbReference type="PROSITE" id="PS01315">
    <property type="entry name" value="CDS"/>
    <property type="match status" value="1"/>
</dbReference>
<evidence type="ECO:0000256" key="7">
    <source>
        <dbReference type="RuleBase" id="RU003938"/>
    </source>
</evidence>
<evidence type="ECO:0000313" key="9">
    <source>
        <dbReference type="EMBL" id="GAA3508056.1"/>
    </source>
</evidence>
<evidence type="ECO:0000313" key="10">
    <source>
        <dbReference type="Proteomes" id="UP001500459"/>
    </source>
</evidence>
<comment type="similarity">
    <text evidence="2 7">Belongs to the CDS family.</text>
</comment>
<accession>A0ABP6UIF4</accession>
<evidence type="ECO:0000256" key="3">
    <source>
        <dbReference type="ARBA" id="ARBA00022679"/>
    </source>
</evidence>
<dbReference type="RefSeq" id="WP_344926628.1">
    <property type="nucleotide sequence ID" value="NZ_BAABCW010000006.1"/>
</dbReference>
<dbReference type="InterPro" id="IPR000374">
    <property type="entry name" value="PC_trans"/>
</dbReference>
<comment type="pathway">
    <text evidence="7">Phospholipid metabolism; CDP-diacylglycerol biosynthesis; CDP-diacylglycerol from sn-glycerol 3-phosphate: step 3/3.</text>
</comment>
<comment type="catalytic activity">
    <reaction evidence="7">
        <text>a 1,2-diacyl-sn-glycero-3-phosphate + CTP + H(+) = a CDP-1,2-diacyl-sn-glycerol + diphosphate</text>
        <dbReference type="Rhea" id="RHEA:16229"/>
        <dbReference type="ChEBI" id="CHEBI:15378"/>
        <dbReference type="ChEBI" id="CHEBI:33019"/>
        <dbReference type="ChEBI" id="CHEBI:37563"/>
        <dbReference type="ChEBI" id="CHEBI:58332"/>
        <dbReference type="ChEBI" id="CHEBI:58608"/>
        <dbReference type="EC" id="2.7.7.41"/>
    </reaction>
</comment>
<keyword evidence="6 8" id="KW-0472">Membrane</keyword>
<feature type="transmembrane region" description="Helical" evidence="8">
    <location>
        <begin position="203"/>
        <end position="224"/>
    </location>
</feature>
<evidence type="ECO:0000256" key="4">
    <source>
        <dbReference type="ARBA" id="ARBA00022692"/>
    </source>
</evidence>
<keyword evidence="3 7" id="KW-0808">Transferase</keyword>
<evidence type="ECO:0000256" key="5">
    <source>
        <dbReference type="ARBA" id="ARBA00022989"/>
    </source>
</evidence>
<sequence>MKPQNNSENKYADVPLRVKTWVFIILVFSISISHPMTMKIFVSWIGFQVFFEFLKMFAIAGNKYIPSLVVGVTQFFLLYFFSFENYFFYALLLFLLITIFFLIRLRTLKKISGIPIALVIALFIFPYLFFLRESTWGVEALIFLVVVTELNDVFQYLMGKSFGKHKIIPAISPNKTREGFIGGVLLTILLSNVLGYFLLPSTIFINTVLGVILGVFGFFGDIFMSFLKRKTGVKDTGALLPGHGGLLDRMDSLIFNTPIFFWLLPLFLKN</sequence>
<gene>
    <name evidence="9" type="ORF">GCM10022393_18000</name>
</gene>
<name>A0ABP6UIF4_9FLAO</name>
<dbReference type="Pfam" id="PF01148">
    <property type="entry name" value="CTP_transf_1"/>
    <property type="match status" value="1"/>
</dbReference>
<dbReference type="Proteomes" id="UP001500459">
    <property type="component" value="Unassembled WGS sequence"/>
</dbReference>
<proteinExistence type="inferred from homology"/>
<keyword evidence="5 8" id="KW-1133">Transmembrane helix</keyword>
<evidence type="ECO:0000256" key="6">
    <source>
        <dbReference type="ARBA" id="ARBA00023136"/>
    </source>
</evidence>
<dbReference type="GO" id="GO:0016779">
    <property type="term" value="F:nucleotidyltransferase activity"/>
    <property type="evidence" value="ECO:0007669"/>
    <property type="project" value="UniProtKB-KW"/>
</dbReference>
<organism evidence="9 10">
    <name type="scientific">Aquimarina addita</name>
    <dbReference type="NCBI Taxonomy" id="870485"/>
    <lineage>
        <taxon>Bacteria</taxon>
        <taxon>Pseudomonadati</taxon>
        <taxon>Bacteroidota</taxon>
        <taxon>Flavobacteriia</taxon>
        <taxon>Flavobacteriales</taxon>
        <taxon>Flavobacteriaceae</taxon>
        <taxon>Aquimarina</taxon>
    </lineage>
</organism>
<evidence type="ECO:0000256" key="8">
    <source>
        <dbReference type="SAM" id="Phobius"/>
    </source>
</evidence>
<protein>
    <recommendedName>
        <fullName evidence="7">Phosphatidate cytidylyltransferase</fullName>
        <ecNumber evidence="7">2.7.7.41</ecNumber>
    </recommendedName>
</protein>
<evidence type="ECO:0000256" key="2">
    <source>
        <dbReference type="ARBA" id="ARBA00010185"/>
    </source>
</evidence>
<dbReference type="PANTHER" id="PTHR43535:SF1">
    <property type="entry name" value="PHOSPHATIDATE CYTIDYLYLTRANSFERASE"/>
    <property type="match status" value="1"/>
</dbReference>
<feature type="transmembrane region" description="Helical" evidence="8">
    <location>
        <begin position="136"/>
        <end position="158"/>
    </location>
</feature>
<keyword evidence="4 7" id="KW-0812">Transmembrane</keyword>
<feature type="transmembrane region" description="Helical" evidence="8">
    <location>
        <begin position="20"/>
        <end position="42"/>
    </location>
</feature>
<evidence type="ECO:0000256" key="1">
    <source>
        <dbReference type="ARBA" id="ARBA00004141"/>
    </source>
</evidence>
<comment type="caution">
    <text evidence="9">The sequence shown here is derived from an EMBL/GenBank/DDBJ whole genome shotgun (WGS) entry which is preliminary data.</text>
</comment>
<dbReference type="PANTHER" id="PTHR43535">
    <property type="entry name" value="PHOSPHATIDATE CYTIDYLYLTRANSFERASE"/>
    <property type="match status" value="1"/>
</dbReference>
<feature type="transmembrane region" description="Helical" evidence="8">
    <location>
        <begin position="179"/>
        <end position="197"/>
    </location>
</feature>
<keyword evidence="7 9" id="KW-0548">Nucleotidyltransferase</keyword>
<reference evidence="10" key="1">
    <citation type="journal article" date="2019" name="Int. J. Syst. Evol. Microbiol.">
        <title>The Global Catalogue of Microorganisms (GCM) 10K type strain sequencing project: providing services to taxonomists for standard genome sequencing and annotation.</title>
        <authorList>
            <consortium name="The Broad Institute Genomics Platform"/>
            <consortium name="The Broad Institute Genome Sequencing Center for Infectious Disease"/>
            <person name="Wu L."/>
            <person name="Ma J."/>
        </authorList>
    </citation>
    <scope>NUCLEOTIDE SEQUENCE [LARGE SCALE GENOMIC DNA]</scope>
    <source>
        <strain evidence="10">JCM 17106</strain>
    </source>
</reference>
<comment type="subcellular location">
    <subcellularLocation>
        <location evidence="1">Membrane</location>
        <topology evidence="1">Multi-pass membrane protein</topology>
    </subcellularLocation>
</comment>
<feature type="transmembrane region" description="Helical" evidence="8">
    <location>
        <begin position="63"/>
        <end position="81"/>
    </location>
</feature>
<dbReference type="EMBL" id="BAABCW010000006">
    <property type="protein sequence ID" value="GAA3508056.1"/>
    <property type="molecule type" value="Genomic_DNA"/>
</dbReference>
<feature type="transmembrane region" description="Helical" evidence="8">
    <location>
        <begin position="112"/>
        <end position="130"/>
    </location>
</feature>
<feature type="transmembrane region" description="Helical" evidence="8">
    <location>
        <begin position="87"/>
        <end position="105"/>
    </location>
</feature>
<keyword evidence="10" id="KW-1185">Reference proteome</keyword>